<comment type="caution">
    <text evidence="2">The sequence shown here is derived from an EMBL/GenBank/DDBJ whole genome shotgun (WGS) entry which is preliminary data.</text>
</comment>
<dbReference type="PANTHER" id="PTHR43591">
    <property type="entry name" value="METHYLTRANSFERASE"/>
    <property type="match status" value="1"/>
</dbReference>
<gene>
    <name evidence="2" type="ORF">H9815_14810</name>
</gene>
<sequence length="263" mass="27623">MATMPAYSPDDAARYDRTAEPLMVPLAVVLADAAQVRTEAAVLDVVCGPGFAARVAAERAGPMGTVVGVDPDAAMVQVAAGHGAGYAIEWLQAEPDRLPLPSDSQDVVLSLHGMTALAQPRAAMAEALRVVRQTGSFAATVWSPIEANPYLAAYQRALTEQGATEAVEVLRAATGCGAEQLTGELRAAGWHEPARREVTLRIRLAGTIAAATERLRGMPWGARLSTDAALEAARSTLTQLTEFAEADGSLVVPFRAQLVHAYP</sequence>
<dbReference type="SUPFAM" id="SSF53335">
    <property type="entry name" value="S-adenosyl-L-methionine-dependent methyltransferases"/>
    <property type="match status" value="1"/>
</dbReference>
<proteinExistence type="predicted"/>
<reference evidence="2" key="2">
    <citation type="submission" date="2021-04" db="EMBL/GenBank/DDBJ databases">
        <authorList>
            <person name="Gilroy R."/>
        </authorList>
    </citation>
    <scope>NUCLEOTIDE SEQUENCE</scope>
    <source>
        <strain evidence="2">ChiGjej4B4-7305</strain>
    </source>
</reference>
<organism evidence="2 3">
    <name type="scientific">Candidatus Ruania gallistercoris</name>
    <dbReference type="NCBI Taxonomy" id="2838746"/>
    <lineage>
        <taxon>Bacteria</taxon>
        <taxon>Bacillati</taxon>
        <taxon>Actinomycetota</taxon>
        <taxon>Actinomycetes</taxon>
        <taxon>Micrococcales</taxon>
        <taxon>Ruaniaceae</taxon>
        <taxon>Ruania</taxon>
    </lineage>
</organism>
<dbReference type="AlphaFoldDB" id="A0A9D2J5N0"/>
<evidence type="ECO:0000259" key="1">
    <source>
        <dbReference type="Pfam" id="PF08241"/>
    </source>
</evidence>
<protein>
    <submittedName>
        <fullName evidence="2">Class I SAM-dependent methyltransferase</fullName>
    </submittedName>
</protein>
<dbReference type="InterPro" id="IPR013216">
    <property type="entry name" value="Methyltransf_11"/>
</dbReference>
<dbReference type="EMBL" id="DXBY01000257">
    <property type="protein sequence ID" value="HIZ37042.1"/>
    <property type="molecule type" value="Genomic_DNA"/>
</dbReference>
<dbReference type="GO" id="GO:0032259">
    <property type="term" value="P:methylation"/>
    <property type="evidence" value="ECO:0007669"/>
    <property type="project" value="UniProtKB-KW"/>
</dbReference>
<dbReference type="Proteomes" id="UP000824037">
    <property type="component" value="Unassembled WGS sequence"/>
</dbReference>
<keyword evidence="2" id="KW-0808">Transferase</keyword>
<name>A0A9D2J5N0_9MICO</name>
<evidence type="ECO:0000313" key="2">
    <source>
        <dbReference type="EMBL" id="HIZ37042.1"/>
    </source>
</evidence>
<dbReference type="GO" id="GO:0008757">
    <property type="term" value="F:S-adenosylmethionine-dependent methyltransferase activity"/>
    <property type="evidence" value="ECO:0007669"/>
    <property type="project" value="InterPro"/>
</dbReference>
<evidence type="ECO:0000313" key="3">
    <source>
        <dbReference type="Proteomes" id="UP000824037"/>
    </source>
</evidence>
<dbReference type="Pfam" id="PF08241">
    <property type="entry name" value="Methyltransf_11"/>
    <property type="match status" value="1"/>
</dbReference>
<accession>A0A9D2J5N0</accession>
<dbReference type="PANTHER" id="PTHR43591:SF24">
    <property type="entry name" value="2-METHOXY-6-POLYPRENYL-1,4-BENZOQUINOL METHYLASE, MITOCHONDRIAL"/>
    <property type="match status" value="1"/>
</dbReference>
<dbReference type="CDD" id="cd02440">
    <property type="entry name" value="AdoMet_MTases"/>
    <property type="match status" value="1"/>
</dbReference>
<reference evidence="2" key="1">
    <citation type="journal article" date="2021" name="PeerJ">
        <title>Extensive microbial diversity within the chicken gut microbiome revealed by metagenomics and culture.</title>
        <authorList>
            <person name="Gilroy R."/>
            <person name="Ravi A."/>
            <person name="Getino M."/>
            <person name="Pursley I."/>
            <person name="Horton D.L."/>
            <person name="Alikhan N.F."/>
            <person name="Baker D."/>
            <person name="Gharbi K."/>
            <person name="Hall N."/>
            <person name="Watson M."/>
            <person name="Adriaenssens E.M."/>
            <person name="Foster-Nyarko E."/>
            <person name="Jarju S."/>
            <person name="Secka A."/>
            <person name="Antonio M."/>
            <person name="Oren A."/>
            <person name="Chaudhuri R.R."/>
            <person name="La Ragione R."/>
            <person name="Hildebrand F."/>
            <person name="Pallen M.J."/>
        </authorList>
    </citation>
    <scope>NUCLEOTIDE SEQUENCE</scope>
    <source>
        <strain evidence="2">ChiGjej4B4-7305</strain>
    </source>
</reference>
<dbReference type="Gene3D" id="3.40.50.150">
    <property type="entry name" value="Vaccinia Virus protein VP39"/>
    <property type="match status" value="1"/>
</dbReference>
<feature type="domain" description="Methyltransferase type 11" evidence="1">
    <location>
        <begin position="43"/>
        <end position="138"/>
    </location>
</feature>
<dbReference type="InterPro" id="IPR029063">
    <property type="entry name" value="SAM-dependent_MTases_sf"/>
</dbReference>
<keyword evidence="2" id="KW-0489">Methyltransferase</keyword>